<feature type="non-terminal residue" evidence="1">
    <location>
        <position position="1"/>
    </location>
</feature>
<proteinExistence type="predicted"/>
<dbReference type="Proteomes" id="UP000824469">
    <property type="component" value="Unassembled WGS sequence"/>
</dbReference>
<feature type="non-terminal residue" evidence="1">
    <location>
        <position position="76"/>
    </location>
</feature>
<keyword evidence="2" id="KW-1185">Reference proteome</keyword>
<comment type="caution">
    <text evidence="1">The sequence shown here is derived from an EMBL/GenBank/DDBJ whole genome shotgun (WGS) entry which is preliminary data.</text>
</comment>
<evidence type="ECO:0000313" key="1">
    <source>
        <dbReference type="EMBL" id="KAH9321154.1"/>
    </source>
</evidence>
<gene>
    <name evidence="1" type="ORF">KI387_015793</name>
</gene>
<organism evidence="1 2">
    <name type="scientific">Taxus chinensis</name>
    <name type="common">Chinese yew</name>
    <name type="synonym">Taxus wallichiana var. chinensis</name>
    <dbReference type="NCBI Taxonomy" id="29808"/>
    <lineage>
        <taxon>Eukaryota</taxon>
        <taxon>Viridiplantae</taxon>
        <taxon>Streptophyta</taxon>
        <taxon>Embryophyta</taxon>
        <taxon>Tracheophyta</taxon>
        <taxon>Spermatophyta</taxon>
        <taxon>Pinopsida</taxon>
        <taxon>Pinidae</taxon>
        <taxon>Conifers II</taxon>
        <taxon>Cupressales</taxon>
        <taxon>Taxaceae</taxon>
        <taxon>Taxus</taxon>
    </lineage>
</organism>
<evidence type="ECO:0000313" key="2">
    <source>
        <dbReference type="Proteomes" id="UP000824469"/>
    </source>
</evidence>
<dbReference type="AlphaFoldDB" id="A0AA38LDQ5"/>
<name>A0AA38LDQ5_TAXCH</name>
<sequence>HKTQNSIFIAEITTSQMLYAQTHFRYCITTHLKMKDAAYSSSMDLKQSQLCYELGYSLCKIFIPCSPLLPASKSHS</sequence>
<dbReference type="EMBL" id="JAHRHJ020000003">
    <property type="protein sequence ID" value="KAH9321154.1"/>
    <property type="molecule type" value="Genomic_DNA"/>
</dbReference>
<protein>
    <submittedName>
        <fullName evidence="1">Uncharacterized protein</fullName>
    </submittedName>
</protein>
<reference evidence="1 2" key="1">
    <citation type="journal article" date="2021" name="Nat. Plants">
        <title>The Taxus genome provides insights into paclitaxel biosynthesis.</title>
        <authorList>
            <person name="Xiong X."/>
            <person name="Gou J."/>
            <person name="Liao Q."/>
            <person name="Li Y."/>
            <person name="Zhou Q."/>
            <person name="Bi G."/>
            <person name="Li C."/>
            <person name="Du R."/>
            <person name="Wang X."/>
            <person name="Sun T."/>
            <person name="Guo L."/>
            <person name="Liang H."/>
            <person name="Lu P."/>
            <person name="Wu Y."/>
            <person name="Zhang Z."/>
            <person name="Ro D.K."/>
            <person name="Shang Y."/>
            <person name="Huang S."/>
            <person name="Yan J."/>
        </authorList>
    </citation>
    <scope>NUCLEOTIDE SEQUENCE [LARGE SCALE GENOMIC DNA]</scope>
    <source>
        <strain evidence="1">Ta-2019</strain>
    </source>
</reference>
<accession>A0AA38LDQ5</accession>